<name>A0AAD4H5M2_9FUNG</name>
<feature type="region of interest" description="Disordered" evidence="1">
    <location>
        <begin position="529"/>
        <end position="555"/>
    </location>
</feature>
<organism evidence="2 3">
    <name type="scientific">Linnemannia exigua</name>
    <dbReference type="NCBI Taxonomy" id="604196"/>
    <lineage>
        <taxon>Eukaryota</taxon>
        <taxon>Fungi</taxon>
        <taxon>Fungi incertae sedis</taxon>
        <taxon>Mucoromycota</taxon>
        <taxon>Mortierellomycotina</taxon>
        <taxon>Mortierellomycetes</taxon>
        <taxon>Mortierellales</taxon>
        <taxon>Mortierellaceae</taxon>
        <taxon>Linnemannia</taxon>
    </lineage>
</organism>
<dbReference type="AlphaFoldDB" id="A0AAD4H5M2"/>
<feature type="compositionally biased region" description="Basic and acidic residues" evidence="1">
    <location>
        <begin position="488"/>
        <end position="498"/>
    </location>
</feature>
<reference evidence="2" key="1">
    <citation type="journal article" date="2020" name="Fungal Divers.">
        <title>Resolving the Mortierellaceae phylogeny through synthesis of multi-gene phylogenetics and phylogenomics.</title>
        <authorList>
            <person name="Vandepol N."/>
            <person name="Liber J."/>
            <person name="Desiro A."/>
            <person name="Na H."/>
            <person name="Kennedy M."/>
            <person name="Barry K."/>
            <person name="Grigoriev I.V."/>
            <person name="Miller A.N."/>
            <person name="O'Donnell K."/>
            <person name="Stajich J.E."/>
            <person name="Bonito G."/>
        </authorList>
    </citation>
    <scope>NUCLEOTIDE SEQUENCE</scope>
    <source>
        <strain evidence="2">NRRL 28262</strain>
    </source>
</reference>
<feature type="compositionally biased region" description="Acidic residues" evidence="1">
    <location>
        <begin position="443"/>
        <end position="452"/>
    </location>
</feature>
<feature type="compositionally biased region" description="Low complexity" evidence="1">
    <location>
        <begin position="453"/>
        <end position="466"/>
    </location>
</feature>
<feature type="region of interest" description="Disordered" evidence="1">
    <location>
        <begin position="421"/>
        <end position="509"/>
    </location>
</feature>
<sequence>MTGQSRQFASGAVKDLLTPLPPIAINTYSQSQFSSSTGSPPDPAPDLLMDLTHPVTYDVNSDPASNNTYLGRTFVRVAGPSQSSSRRGLQEVFDLTTGHMDCFRDLAEPMKWSGVQHDKPQTCLVQEGNPYLPPDLGLTFVTAILAILKISLAAILTHHPSQLPQSTPAINVALDRVQPDVDKHLQSTSIPHSTVHILCDIPLLERRIHDGREITVQGLLTVEFYRAPERETTTWHRRSALIVMNVPWYLGIEHKNKYEFLDKTYPPPLLNTAASNGAIQDPALESTSASKDLETSMNHDAQPTVIDVSVPSPQPAFEHASAADDISMTDASAACFDVIGIDPFPPVLSRCVSLELWSEKWLFLESFHSRGTQEPMLPGSLPSTTYYSPAGQSFLAGDQYPGVYVSPEQLLHAITGHLPDMHERCHSPENTNTDLGDGSNDHGDDDDDEDSSFETASTDDTSITETTDNDNGDIGTNATRDDGGDEGVFSKDNNDARQHQQSGLITKAAKRYPCTFEVPPTMVNSIPALSRAAPKHSPEEKTRRITGGHTTDLHK</sequence>
<evidence type="ECO:0000313" key="2">
    <source>
        <dbReference type="EMBL" id="KAG0274718.1"/>
    </source>
</evidence>
<evidence type="ECO:0000313" key="3">
    <source>
        <dbReference type="Proteomes" id="UP001194580"/>
    </source>
</evidence>
<keyword evidence="3" id="KW-1185">Reference proteome</keyword>
<proteinExistence type="predicted"/>
<dbReference type="EMBL" id="JAAAIL010000568">
    <property type="protein sequence ID" value="KAG0274718.1"/>
    <property type="molecule type" value="Genomic_DNA"/>
</dbReference>
<evidence type="ECO:0000256" key="1">
    <source>
        <dbReference type="SAM" id="MobiDB-lite"/>
    </source>
</evidence>
<accession>A0AAD4H5M2</accession>
<protein>
    <submittedName>
        <fullName evidence="2">Uncharacterized protein</fullName>
    </submittedName>
</protein>
<comment type="caution">
    <text evidence="2">The sequence shown here is derived from an EMBL/GenBank/DDBJ whole genome shotgun (WGS) entry which is preliminary data.</text>
</comment>
<gene>
    <name evidence="2" type="ORF">BGZ95_009521</name>
</gene>
<dbReference type="Proteomes" id="UP001194580">
    <property type="component" value="Unassembled WGS sequence"/>
</dbReference>